<proteinExistence type="predicted"/>
<organism evidence="1 2">
    <name type="scientific">Pisolithus microcarpus 441</name>
    <dbReference type="NCBI Taxonomy" id="765257"/>
    <lineage>
        <taxon>Eukaryota</taxon>
        <taxon>Fungi</taxon>
        <taxon>Dikarya</taxon>
        <taxon>Basidiomycota</taxon>
        <taxon>Agaricomycotina</taxon>
        <taxon>Agaricomycetes</taxon>
        <taxon>Agaricomycetidae</taxon>
        <taxon>Boletales</taxon>
        <taxon>Sclerodermatineae</taxon>
        <taxon>Pisolithaceae</taxon>
        <taxon>Pisolithus</taxon>
    </lineage>
</organism>
<accession>A0A0C9Y9Q9</accession>
<dbReference type="EMBL" id="KN833752">
    <property type="protein sequence ID" value="KIK21415.1"/>
    <property type="molecule type" value="Genomic_DNA"/>
</dbReference>
<keyword evidence="2" id="KW-1185">Reference proteome</keyword>
<sequence>MFRDDRIAAVHAVALDGRECKMRALVRPQIQVLIMFPDFRPPALEPHIYVTHVLGTPLAAL</sequence>
<dbReference type="HOGENOM" id="CLU_2923577_0_0_1"/>
<protein>
    <submittedName>
        <fullName evidence="1">Unplaced genomic scaffold scaffold_68, whole genome shotgun sequence</fullName>
    </submittedName>
</protein>
<reference evidence="2" key="2">
    <citation type="submission" date="2015-01" db="EMBL/GenBank/DDBJ databases">
        <title>Evolutionary Origins and Diversification of the Mycorrhizal Mutualists.</title>
        <authorList>
            <consortium name="DOE Joint Genome Institute"/>
            <consortium name="Mycorrhizal Genomics Consortium"/>
            <person name="Kohler A."/>
            <person name="Kuo A."/>
            <person name="Nagy L.G."/>
            <person name="Floudas D."/>
            <person name="Copeland A."/>
            <person name="Barry K.W."/>
            <person name="Cichocki N."/>
            <person name="Veneault-Fourrey C."/>
            <person name="LaButti K."/>
            <person name="Lindquist E.A."/>
            <person name="Lipzen A."/>
            <person name="Lundell T."/>
            <person name="Morin E."/>
            <person name="Murat C."/>
            <person name="Riley R."/>
            <person name="Ohm R."/>
            <person name="Sun H."/>
            <person name="Tunlid A."/>
            <person name="Henrissat B."/>
            <person name="Grigoriev I.V."/>
            <person name="Hibbett D.S."/>
            <person name="Martin F."/>
        </authorList>
    </citation>
    <scope>NUCLEOTIDE SEQUENCE [LARGE SCALE GENOMIC DNA]</scope>
    <source>
        <strain evidence="2">441</strain>
    </source>
</reference>
<evidence type="ECO:0000313" key="1">
    <source>
        <dbReference type="EMBL" id="KIK21415.1"/>
    </source>
</evidence>
<dbReference type="Proteomes" id="UP000054018">
    <property type="component" value="Unassembled WGS sequence"/>
</dbReference>
<name>A0A0C9Y9Q9_9AGAM</name>
<reference evidence="1 2" key="1">
    <citation type="submission" date="2014-04" db="EMBL/GenBank/DDBJ databases">
        <authorList>
            <consortium name="DOE Joint Genome Institute"/>
            <person name="Kuo A."/>
            <person name="Kohler A."/>
            <person name="Costa M.D."/>
            <person name="Nagy L.G."/>
            <person name="Floudas D."/>
            <person name="Copeland A."/>
            <person name="Barry K.W."/>
            <person name="Cichocki N."/>
            <person name="Veneault-Fourrey C."/>
            <person name="LaButti K."/>
            <person name="Lindquist E.A."/>
            <person name="Lipzen A."/>
            <person name="Lundell T."/>
            <person name="Morin E."/>
            <person name="Murat C."/>
            <person name="Sun H."/>
            <person name="Tunlid A."/>
            <person name="Henrissat B."/>
            <person name="Grigoriev I.V."/>
            <person name="Hibbett D.S."/>
            <person name="Martin F."/>
            <person name="Nordberg H.P."/>
            <person name="Cantor M.N."/>
            <person name="Hua S.X."/>
        </authorList>
    </citation>
    <scope>NUCLEOTIDE SEQUENCE [LARGE SCALE GENOMIC DNA]</scope>
    <source>
        <strain evidence="1 2">441</strain>
    </source>
</reference>
<evidence type="ECO:0000313" key="2">
    <source>
        <dbReference type="Proteomes" id="UP000054018"/>
    </source>
</evidence>
<gene>
    <name evidence="1" type="ORF">PISMIDRAFT_681383</name>
</gene>
<dbReference type="AlphaFoldDB" id="A0A0C9Y9Q9"/>